<organism evidence="1 2">
    <name type="scientific">Oesophagostomum dentatum</name>
    <name type="common">Nodular worm</name>
    <dbReference type="NCBI Taxonomy" id="61180"/>
    <lineage>
        <taxon>Eukaryota</taxon>
        <taxon>Metazoa</taxon>
        <taxon>Ecdysozoa</taxon>
        <taxon>Nematoda</taxon>
        <taxon>Chromadorea</taxon>
        <taxon>Rhabditida</taxon>
        <taxon>Rhabditina</taxon>
        <taxon>Rhabditomorpha</taxon>
        <taxon>Strongyloidea</taxon>
        <taxon>Strongylidae</taxon>
        <taxon>Oesophagostomum</taxon>
    </lineage>
</organism>
<proteinExistence type="predicted"/>
<reference evidence="1 2" key="1">
    <citation type="submission" date="2014-03" db="EMBL/GenBank/DDBJ databases">
        <title>Draft genome of the hookworm Oesophagostomum dentatum.</title>
        <authorList>
            <person name="Mitreva M."/>
        </authorList>
    </citation>
    <scope>NUCLEOTIDE SEQUENCE [LARGE SCALE GENOMIC DNA]</scope>
    <source>
        <strain evidence="1 2">OD-Hann</strain>
    </source>
</reference>
<evidence type="ECO:0000313" key="1">
    <source>
        <dbReference type="EMBL" id="KHJ96433.1"/>
    </source>
</evidence>
<accession>A0A0B1TFU3</accession>
<keyword evidence="2" id="KW-1185">Reference proteome</keyword>
<sequence length="140" mass="15141">MTHIGQHKLYGCLYGESDCYQPEDPYGQLPDITYPETPEIGGSDDPYYPTIPTTPTIPTIPTIPGRIIIIKPWGDMGGNSGYLQPDYSELGGLVVRVYVRYGDGSSLGSYGSGQDWLGSYGSGSNLGQTIIIPGTSTWNR</sequence>
<evidence type="ECO:0000313" key="2">
    <source>
        <dbReference type="Proteomes" id="UP000053660"/>
    </source>
</evidence>
<dbReference type="AlphaFoldDB" id="A0A0B1TFU3"/>
<dbReference type="EMBL" id="KN549671">
    <property type="protein sequence ID" value="KHJ96433.1"/>
    <property type="molecule type" value="Genomic_DNA"/>
</dbReference>
<name>A0A0B1TFU3_OESDE</name>
<protein>
    <submittedName>
        <fullName evidence="1">Uncharacterized protein</fullName>
    </submittedName>
</protein>
<dbReference type="Proteomes" id="UP000053660">
    <property type="component" value="Unassembled WGS sequence"/>
</dbReference>
<gene>
    <name evidence="1" type="ORF">OESDEN_03606</name>
</gene>